<dbReference type="InterPro" id="IPR009444">
    <property type="entry name" value="Conjugal_tfr_TraD_a-type"/>
</dbReference>
<dbReference type="EMBL" id="BAAADD010000006">
    <property type="protein sequence ID" value="GAA0573766.1"/>
    <property type="molecule type" value="Genomic_DNA"/>
</dbReference>
<dbReference type="Pfam" id="PF06412">
    <property type="entry name" value="TraD"/>
    <property type="match status" value="1"/>
</dbReference>
<evidence type="ECO:0000256" key="1">
    <source>
        <dbReference type="SAM" id="MobiDB-lite"/>
    </source>
</evidence>
<feature type="compositionally biased region" description="Polar residues" evidence="1">
    <location>
        <begin position="83"/>
        <end position="112"/>
    </location>
</feature>
<sequence length="112" mass="11948">MTEPTMRKPRDFDAALKTLTEKTKALKENKRKQLGDLIVATGADALDVETLAGALIATVQSVDTAQKQAWKKAGTEFFRKTKAAQSADTSQPESAQTSDSLFASSRSGAGKS</sequence>
<organism evidence="2 3">
    <name type="scientific">Rhizomicrobium electricum</name>
    <dbReference type="NCBI Taxonomy" id="480070"/>
    <lineage>
        <taxon>Bacteria</taxon>
        <taxon>Pseudomonadati</taxon>
        <taxon>Pseudomonadota</taxon>
        <taxon>Alphaproteobacteria</taxon>
        <taxon>Micropepsales</taxon>
        <taxon>Micropepsaceae</taxon>
        <taxon>Rhizomicrobium</taxon>
    </lineage>
</organism>
<dbReference type="Proteomes" id="UP001499951">
    <property type="component" value="Unassembled WGS sequence"/>
</dbReference>
<comment type="caution">
    <text evidence="2">The sequence shown here is derived from an EMBL/GenBank/DDBJ whole genome shotgun (WGS) entry which is preliminary data.</text>
</comment>
<proteinExistence type="predicted"/>
<evidence type="ECO:0000313" key="2">
    <source>
        <dbReference type="EMBL" id="GAA0573766.1"/>
    </source>
</evidence>
<feature type="region of interest" description="Disordered" evidence="1">
    <location>
        <begin position="81"/>
        <end position="112"/>
    </location>
</feature>
<reference evidence="2 3" key="1">
    <citation type="journal article" date="2019" name="Int. J. Syst. Evol. Microbiol.">
        <title>The Global Catalogue of Microorganisms (GCM) 10K type strain sequencing project: providing services to taxonomists for standard genome sequencing and annotation.</title>
        <authorList>
            <consortium name="The Broad Institute Genomics Platform"/>
            <consortium name="The Broad Institute Genome Sequencing Center for Infectious Disease"/>
            <person name="Wu L."/>
            <person name="Ma J."/>
        </authorList>
    </citation>
    <scope>NUCLEOTIDE SEQUENCE [LARGE SCALE GENOMIC DNA]</scope>
    <source>
        <strain evidence="2 3">JCM 15089</strain>
    </source>
</reference>
<evidence type="ECO:0000313" key="3">
    <source>
        <dbReference type="Proteomes" id="UP001499951"/>
    </source>
</evidence>
<evidence type="ECO:0008006" key="4">
    <source>
        <dbReference type="Google" id="ProtNLM"/>
    </source>
</evidence>
<keyword evidence="3" id="KW-1185">Reference proteome</keyword>
<protein>
    <recommendedName>
        <fullName evidence="4">Conjugal transfer protein TraD</fullName>
    </recommendedName>
</protein>
<accession>A0ABN1ET77</accession>
<gene>
    <name evidence="2" type="ORF">GCM10008942_23040</name>
</gene>
<name>A0ABN1ET77_9PROT</name>